<evidence type="ECO:0000313" key="2">
    <source>
        <dbReference type="EMBL" id="CUU59187.1"/>
    </source>
</evidence>
<name>A0A0S4QUK9_9ACTN</name>
<keyword evidence="3" id="KW-1185">Reference proteome</keyword>
<sequence>MTPHVPLVPVALRPIVLTARMAALPEITPPGDIARMLALFTPPIDPASPEWTALRAALDRYDAAQNQASRDAARTQIHIAAVILLTSATSATSPHHVPTQRTPRNPGVAHDH</sequence>
<accession>A0A0S4QUK9</accession>
<feature type="region of interest" description="Disordered" evidence="1">
    <location>
        <begin position="90"/>
        <end position="112"/>
    </location>
</feature>
<protein>
    <submittedName>
        <fullName evidence="2">Uncharacterized protein</fullName>
    </submittedName>
</protein>
<gene>
    <name evidence="2" type="ORF">Ga0074812_12577</name>
</gene>
<proteinExistence type="predicted"/>
<evidence type="ECO:0000256" key="1">
    <source>
        <dbReference type="SAM" id="MobiDB-lite"/>
    </source>
</evidence>
<feature type="compositionally biased region" description="Polar residues" evidence="1">
    <location>
        <begin position="90"/>
        <end position="103"/>
    </location>
</feature>
<dbReference type="AlphaFoldDB" id="A0A0S4QUK9"/>
<reference evidence="3" key="1">
    <citation type="submission" date="2015-11" db="EMBL/GenBank/DDBJ databases">
        <authorList>
            <person name="Varghese N."/>
        </authorList>
    </citation>
    <scope>NUCLEOTIDE SEQUENCE [LARGE SCALE GENOMIC DNA]</scope>
    <source>
        <strain evidence="3">DSM 45899</strain>
    </source>
</reference>
<dbReference type="RefSeq" id="WP_235498444.1">
    <property type="nucleotide sequence ID" value="NZ_FAOZ01000025.1"/>
</dbReference>
<evidence type="ECO:0000313" key="3">
    <source>
        <dbReference type="Proteomes" id="UP000198802"/>
    </source>
</evidence>
<dbReference type="Proteomes" id="UP000198802">
    <property type="component" value="Unassembled WGS sequence"/>
</dbReference>
<organism evidence="2 3">
    <name type="scientific">Parafrankia irregularis</name>
    <dbReference type="NCBI Taxonomy" id="795642"/>
    <lineage>
        <taxon>Bacteria</taxon>
        <taxon>Bacillati</taxon>
        <taxon>Actinomycetota</taxon>
        <taxon>Actinomycetes</taxon>
        <taxon>Frankiales</taxon>
        <taxon>Frankiaceae</taxon>
        <taxon>Parafrankia</taxon>
    </lineage>
</organism>
<dbReference type="EMBL" id="FAOZ01000025">
    <property type="protein sequence ID" value="CUU59187.1"/>
    <property type="molecule type" value="Genomic_DNA"/>
</dbReference>